<evidence type="ECO:0000313" key="2">
    <source>
        <dbReference type="EMBL" id="PNX60542.1"/>
    </source>
</evidence>
<evidence type="ECO:0000313" key="3">
    <source>
        <dbReference type="Proteomes" id="UP000236291"/>
    </source>
</evidence>
<reference evidence="2 3" key="1">
    <citation type="journal article" date="2014" name="Am. J. Bot.">
        <title>Genome assembly and annotation for red clover (Trifolium pratense; Fabaceae).</title>
        <authorList>
            <person name="Istvanek J."/>
            <person name="Jaros M."/>
            <person name="Krenek A."/>
            <person name="Repkova J."/>
        </authorList>
    </citation>
    <scope>NUCLEOTIDE SEQUENCE [LARGE SCALE GENOMIC DNA]</scope>
    <source>
        <strain evidence="3">cv. Tatra</strain>
        <tissue evidence="2">Young leaves</tissue>
    </source>
</reference>
<dbReference type="Proteomes" id="UP000236291">
    <property type="component" value="Unassembled WGS sequence"/>
</dbReference>
<accession>A0A2K3K2R6</accession>
<protein>
    <submittedName>
        <fullName evidence="2">Uncharacterized protein</fullName>
    </submittedName>
</protein>
<gene>
    <name evidence="2" type="ORF">L195_g060231</name>
</gene>
<proteinExistence type="predicted"/>
<feature type="compositionally biased region" description="Basic and acidic residues" evidence="1">
    <location>
        <begin position="1"/>
        <end position="11"/>
    </location>
</feature>
<name>A0A2K3K2R6_TRIPR</name>
<dbReference type="AlphaFoldDB" id="A0A2K3K2R6"/>
<dbReference type="EMBL" id="ASHM01137233">
    <property type="protein sequence ID" value="PNX60542.1"/>
    <property type="molecule type" value="Genomic_DNA"/>
</dbReference>
<reference evidence="2 3" key="2">
    <citation type="journal article" date="2017" name="Front. Plant Sci.">
        <title>Gene Classification and Mining of Molecular Markers Useful in Red Clover (Trifolium pratense) Breeding.</title>
        <authorList>
            <person name="Istvanek J."/>
            <person name="Dluhosova J."/>
            <person name="Dluhos P."/>
            <person name="Patkova L."/>
            <person name="Nedelnik J."/>
            <person name="Repkova J."/>
        </authorList>
    </citation>
    <scope>NUCLEOTIDE SEQUENCE [LARGE SCALE GENOMIC DNA]</scope>
    <source>
        <strain evidence="3">cv. Tatra</strain>
        <tissue evidence="2">Young leaves</tissue>
    </source>
</reference>
<evidence type="ECO:0000256" key="1">
    <source>
        <dbReference type="SAM" id="MobiDB-lite"/>
    </source>
</evidence>
<comment type="caution">
    <text evidence="2">The sequence shown here is derived from an EMBL/GenBank/DDBJ whole genome shotgun (WGS) entry which is preliminary data.</text>
</comment>
<feature type="region of interest" description="Disordered" evidence="1">
    <location>
        <begin position="1"/>
        <end position="24"/>
    </location>
</feature>
<feature type="non-terminal residue" evidence="2">
    <location>
        <position position="62"/>
    </location>
</feature>
<organism evidence="2 3">
    <name type="scientific">Trifolium pratense</name>
    <name type="common">Red clover</name>
    <dbReference type="NCBI Taxonomy" id="57577"/>
    <lineage>
        <taxon>Eukaryota</taxon>
        <taxon>Viridiplantae</taxon>
        <taxon>Streptophyta</taxon>
        <taxon>Embryophyta</taxon>
        <taxon>Tracheophyta</taxon>
        <taxon>Spermatophyta</taxon>
        <taxon>Magnoliopsida</taxon>
        <taxon>eudicotyledons</taxon>
        <taxon>Gunneridae</taxon>
        <taxon>Pentapetalae</taxon>
        <taxon>rosids</taxon>
        <taxon>fabids</taxon>
        <taxon>Fabales</taxon>
        <taxon>Fabaceae</taxon>
        <taxon>Papilionoideae</taxon>
        <taxon>50 kb inversion clade</taxon>
        <taxon>NPAAA clade</taxon>
        <taxon>Hologalegina</taxon>
        <taxon>IRL clade</taxon>
        <taxon>Trifolieae</taxon>
        <taxon>Trifolium</taxon>
    </lineage>
</organism>
<sequence>MNYKSFKKESGLSEGSGVGRQRGGELFPWLQSSVCLMKTEGEDKKELATGERYVTLTHASIR</sequence>